<dbReference type="SUPFAM" id="SSF64438">
    <property type="entry name" value="CNF1/YfiH-like putative cysteine hydrolases"/>
    <property type="match status" value="1"/>
</dbReference>
<comment type="caution">
    <text evidence="4">The sequence shown here is derived from an EMBL/GenBank/DDBJ whole genome shotgun (WGS) entry which is preliminary data.</text>
</comment>
<evidence type="ECO:0000256" key="1">
    <source>
        <dbReference type="ARBA" id="ARBA00022500"/>
    </source>
</evidence>
<dbReference type="InterPro" id="IPR005659">
    <property type="entry name" value="Chemorcpt_Glu_NH3ase_CheD"/>
</dbReference>
<comment type="similarity">
    <text evidence="3">Belongs to the CheD family.</text>
</comment>
<evidence type="ECO:0000256" key="3">
    <source>
        <dbReference type="HAMAP-Rule" id="MF_01440"/>
    </source>
</evidence>
<dbReference type="InterPro" id="IPR011324">
    <property type="entry name" value="Cytotoxic_necrot_fac-like_cat"/>
</dbReference>
<evidence type="ECO:0000256" key="2">
    <source>
        <dbReference type="ARBA" id="ARBA00022801"/>
    </source>
</evidence>
<accession>A0A937X8P2</accession>
<evidence type="ECO:0000313" key="5">
    <source>
        <dbReference type="Proteomes" id="UP000748308"/>
    </source>
</evidence>
<dbReference type="AlphaFoldDB" id="A0A937X8P2"/>
<keyword evidence="1 3" id="KW-0145">Chemotaxis</keyword>
<comment type="function">
    <text evidence="3">Probably deamidates glutamine residues to glutamate on methyl-accepting chemotaxis receptors (MCPs), playing an important role in chemotaxis.</text>
</comment>
<dbReference type="Gene3D" id="3.30.1330.200">
    <property type="match status" value="1"/>
</dbReference>
<sequence>MPNPAAEPQPARVLIVGVADMKLSDRPGDRVVTHALGSCIGLAVHDARAGVGGIIHFMLPASSVNPGKAERNPAMFGDAGIPAFLQEAWVLGAQAARLRVVMAGGAQLIDANDFFAIGKRNQTIARQICWKNRLLIDREHVGGTLSRTLTLEIGSGRAWVKYQGREMEL</sequence>
<dbReference type="PANTHER" id="PTHR35147:SF1">
    <property type="entry name" value="CHEMORECEPTOR GLUTAMINE DEAMIDASE CHED-RELATED"/>
    <property type="match status" value="1"/>
</dbReference>
<dbReference type="GO" id="GO:0006935">
    <property type="term" value="P:chemotaxis"/>
    <property type="evidence" value="ECO:0007669"/>
    <property type="project" value="UniProtKB-UniRule"/>
</dbReference>
<dbReference type="Pfam" id="PF03975">
    <property type="entry name" value="CheD"/>
    <property type="match status" value="1"/>
</dbReference>
<dbReference type="EC" id="3.5.1.44" evidence="3"/>
<dbReference type="InterPro" id="IPR038592">
    <property type="entry name" value="CheD-like_sf"/>
</dbReference>
<dbReference type="CDD" id="cd16352">
    <property type="entry name" value="CheD"/>
    <property type="match status" value="1"/>
</dbReference>
<dbReference type="EMBL" id="VGIY01000020">
    <property type="protein sequence ID" value="MBM3316534.1"/>
    <property type="molecule type" value="Genomic_DNA"/>
</dbReference>
<dbReference type="HAMAP" id="MF_01440">
    <property type="entry name" value="CheD"/>
    <property type="match status" value="1"/>
</dbReference>
<dbReference type="GO" id="GO:0050568">
    <property type="term" value="F:protein-glutamine glutaminase activity"/>
    <property type="evidence" value="ECO:0007669"/>
    <property type="project" value="UniProtKB-UniRule"/>
</dbReference>
<dbReference type="Proteomes" id="UP000748308">
    <property type="component" value="Unassembled WGS sequence"/>
</dbReference>
<dbReference type="PANTHER" id="PTHR35147">
    <property type="entry name" value="CHEMORECEPTOR GLUTAMINE DEAMIDASE CHED-RELATED"/>
    <property type="match status" value="1"/>
</dbReference>
<comment type="catalytic activity">
    <reaction evidence="3">
        <text>L-glutaminyl-[protein] + H2O = L-glutamyl-[protein] + NH4(+)</text>
        <dbReference type="Rhea" id="RHEA:16441"/>
        <dbReference type="Rhea" id="RHEA-COMP:10207"/>
        <dbReference type="Rhea" id="RHEA-COMP:10208"/>
        <dbReference type="ChEBI" id="CHEBI:15377"/>
        <dbReference type="ChEBI" id="CHEBI:28938"/>
        <dbReference type="ChEBI" id="CHEBI:29973"/>
        <dbReference type="ChEBI" id="CHEBI:30011"/>
        <dbReference type="EC" id="3.5.1.44"/>
    </reaction>
</comment>
<reference evidence="4" key="1">
    <citation type="submission" date="2019-03" db="EMBL/GenBank/DDBJ databases">
        <title>Lake Tanganyika Metagenome-Assembled Genomes (MAGs).</title>
        <authorList>
            <person name="Tran P."/>
        </authorList>
    </citation>
    <scope>NUCLEOTIDE SEQUENCE</scope>
    <source>
        <strain evidence="4">M_DeepCast_400m_m2_100</strain>
    </source>
</reference>
<gene>
    <name evidence="3" type="primary">cheD</name>
    <name evidence="4" type="ORF">FJY75_01650</name>
</gene>
<evidence type="ECO:0000313" key="4">
    <source>
        <dbReference type="EMBL" id="MBM3316534.1"/>
    </source>
</evidence>
<organism evidence="4 5">
    <name type="scientific">Eiseniibacteriota bacterium</name>
    <dbReference type="NCBI Taxonomy" id="2212470"/>
    <lineage>
        <taxon>Bacteria</taxon>
        <taxon>Candidatus Eiseniibacteriota</taxon>
    </lineage>
</organism>
<proteinExistence type="inferred from homology"/>
<name>A0A937X8P2_UNCEI</name>
<keyword evidence="2 3" id="KW-0378">Hydrolase</keyword>
<protein>
    <recommendedName>
        <fullName evidence="3">Probable chemoreceptor glutamine deamidase CheD</fullName>
        <ecNumber evidence="3">3.5.1.44</ecNumber>
    </recommendedName>
</protein>